<protein>
    <submittedName>
        <fullName evidence="1">Uncharacterized protein</fullName>
    </submittedName>
</protein>
<sequence>MLCADLAVICLIERKVQAPRRHSTHEAKKDLIGTNFVEKYLEEAAITRRGTRRELDRFTYVHKLDQLNGEDIERELSLTGGTMCFFGGKVR</sequence>
<organism evidence="1 2">
    <name type="scientific">Salix viminalis</name>
    <name type="common">Common osier</name>
    <name type="synonym">Basket willow</name>
    <dbReference type="NCBI Taxonomy" id="40686"/>
    <lineage>
        <taxon>Eukaryota</taxon>
        <taxon>Viridiplantae</taxon>
        <taxon>Streptophyta</taxon>
        <taxon>Embryophyta</taxon>
        <taxon>Tracheophyta</taxon>
        <taxon>Spermatophyta</taxon>
        <taxon>Magnoliopsida</taxon>
        <taxon>eudicotyledons</taxon>
        <taxon>Gunneridae</taxon>
        <taxon>Pentapetalae</taxon>
        <taxon>rosids</taxon>
        <taxon>fabids</taxon>
        <taxon>Malpighiales</taxon>
        <taxon>Salicaceae</taxon>
        <taxon>Saliceae</taxon>
        <taxon>Salix</taxon>
    </lineage>
</organism>
<dbReference type="Proteomes" id="UP001151529">
    <property type="component" value="Chromosome 13"/>
</dbReference>
<reference evidence="1" key="2">
    <citation type="journal article" date="2023" name="Int. J. Mol. Sci.">
        <title>De Novo Assembly and Annotation of 11 Diverse Shrub Willow (Salix) Genomes Reveals Novel Gene Organization in Sex-Linked Regions.</title>
        <authorList>
            <person name="Hyden B."/>
            <person name="Feng K."/>
            <person name="Yates T.B."/>
            <person name="Jawdy S."/>
            <person name="Cereghino C."/>
            <person name="Smart L.B."/>
            <person name="Muchero W."/>
        </authorList>
    </citation>
    <scope>NUCLEOTIDE SEQUENCE [LARGE SCALE GENOMIC DNA]</scope>
    <source>
        <tissue evidence="1">Shoot tip</tissue>
    </source>
</reference>
<proteinExistence type="predicted"/>
<name>A0A9Q0PST8_SALVM</name>
<evidence type="ECO:0000313" key="1">
    <source>
        <dbReference type="EMBL" id="KAJ6693818.1"/>
    </source>
</evidence>
<evidence type="ECO:0000313" key="2">
    <source>
        <dbReference type="Proteomes" id="UP001151529"/>
    </source>
</evidence>
<dbReference type="EMBL" id="JAPFFL010000011">
    <property type="protein sequence ID" value="KAJ6693818.1"/>
    <property type="molecule type" value="Genomic_DNA"/>
</dbReference>
<dbReference type="AlphaFoldDB" id="A0A9Q0PST8"/>
<accession>A0A9Q0PST8</accession>
<comment type="caution">
    <text evidence="1">The sequence shown here is derived from an EMBL/GenBank/DDBJ whole genome shotgun (WGS) entry which is preliminary data.</text>
</comment>
<reference evidence="1" key="1">
    <citation type="submission" date="2022-11" db="EMBL/GenBank/DDBJ databases">
        <authorList>
            <person name="Hyden B.L."/>
            <person name="Feng K."/>
            <person name="Yates T."/>
            <person name="Jawdy S."/>
            <person name="Smart L.B."/>
            <person name="Muchero W."/>
        </authorList>
    </citation>
    <scope>NUCLEOTIDE SEQUENCE</scope>
    <source>
        <tissue evidence="1">Shoot tip</tissue>
    </source>
</reference>
<keyword evidence="2" id="KW-1185">Reference proteome</keyword>
<gene>
    <name evidence="1" type="ORF">OIU85_004586</name>
</gene>